<dbReference type="AlphaFoldDB" id="A0A5E8CH86"/>
<dbReference type="InterPro" id="IPR001932">
    <property type="entry name" value="PPM-type_phosphatase-like_dom"/>
</dbReference>
<dbReference type="SUPFAM" id="SSF81606">
    <property type="entry name" value="PP2C-like"/>
    <property type="match status" value="1"/>
</dbReference>
<dbReference type="GO" id="GO:0004722">
    <property type="term" value="F:protein serine/threonine phosphatase activity"/>
    <property type="evidence" value="ECO:0007669"/>
    <property type="project" value="InterPro"/>
</dbReference>
<dbReference type="SMART" id="SM00332">
    <property type="entry name" value="PP2Cc"/>
    <property type="match status" value="1"/>
</dbReference>
<dbReference type="InterPro" id="IPR015655">
    <property type="entry name" value="PP2C"/>
</dbReference>
<dbReference type="Pfam" id="PF00481">
    <property type="entry name" value="PP2C"/>
    <property type="match status" value="1"/>
</dbReference>
<dbReference type="CDD" id="cd00143">
    <property type="entry name" value="PP2Cc"/>
    <property type="match status" value="1"/>
</dbReference>
<organism evidence="2">
    <name type="scientific">seawater metagenome</name>
    <dbReference type="NCBI Taxonomy" id="1561972"/>
    <lineage>
        <taxon>unclassified sequences</taxon>
        <taxon>metagenomes</taxon>
        <taxon>ecological metagenomes</taxon>
    </lineage>
</organism>
<dbReference type="InterPro" id="IPR036457">
    <property type="entry name" value="PPM-type-like_dom_sf"/>
</dbReference>
<reference evidence="2" key="1">
    <citation type="submission" date="2019-09" db="EMBL/GenBank/DDBJ databases">
        <authorList>
            <person name="Needham M D."/>
        </authorList>
    </citation>
    <scope>NUCLEOTIDE SEQUENCE</scope>
</reference>
<proteinExistence type="predicted"/>
<evidence type="ECO:0000313" key="2">
    <source>
        <dbReference type="EMBL" id="VVU94561.1"/>
    </source>
</evidence>
<gene>
    <name evidence="2" type="ORF">CPAV1605_286</name>
</gene>
<sequence>MNYRINSKINNIGSQEDYVSEYTDDKIKIHAIYDGHTGTDIVKTICNGIENHILPFSSYLAKIITPYLENYSEENIKCIITKAFEDYDSILAKNFKYATSGTTATIVVILEEHVFIAYIGDSKALALKNKKMILKTIDHNYKDNQEEKKRLDECKIQIKPTNNFQVLSEESLETTSSNYHKFGTAPRTELLAISRAFGHYFSRLPDLKMGLITTPTIHSIPKTSDLEIILGTDGIWDIIQINSEVEIMNELISKALQSNKSEADMIAEYADLKWKQKWNVKNNDTYYKDYQMPAEHWDDCSCIYLTFS</sequence>
<dbReference type="PANTHER" id="PTHR47992">
    <property type="entry name" value="PROTEIN PHOSPHATASE"/>
    <property type="match status" value="1"/>
</dbReference>
<protein>
    <submittedName>
        <fullName evidence="2">Protein phosphatase 2C</fullName>
    </submittedName>
</protein>
<dbReference type="PROSITE" id="PS51746">
    <property type="entry name" value="PPM_2"/>
    <property type="match status" value="1"/>
</dbReference>
<accession>A0A5E8CH86</accession>
<dbReference type="EMBL" id="CABVLZ010000001">
    <property type="protein sequence ID" value="VVU94561.1"/>
    <property type="molecule type" value="Genomic_DNA"/>
</dbReference>
<evidence type="ECO:0000259" key="1">
    <source>
        <dbReference type="PROSITE" id="PS51746"/>
    </source>
</evidence>
<feature type="domain" description="PPM-type phosphatase" evidence="1">
    <location>
        <begin position="2"/>
        <end position="307"/>
    </location>
</feature>
<name>A0A5E8CH86_9ZZZZ</name>
<dbReference type="Gene3D" id="3.60.40.10">
    <property type="entry name" value="PPM-type phosphatase domain"/>
    <property type="match status" value="1"/>
</dbReference>